<comment type="function">
    <text evidence="11">Promotes RNA polymerase assembly. Latches the N- and C-terminal regions of the beta' subunit thereby facilitating its interaction with the beta and alpha subunits.</text>
</comment>
<comment type="subunit">
    <text evidence="11">The RNAP catalytic core consists of 2 alpha, 1 beta, 1 beta' and 1 omega subunit. When a sigma factor is associated with the core the holoenzyme is formed, which can initiate transcription.</text>
</comment>
<evidence type="ECO:0000256" key="6">
    <source>
        <dbReference type="ARBA" id="ARBA00022695"/>
    </source>
</evidence>
<evidence type="ECO:0000256" key="7">
    <source>
        <dbReference type="ARBA" id="ARBA00023163"/>
    </source>
</evidence>
<gene>
    <name evidence="11 12" type="primary">rpoZ</name>
    <name evidence="12" type="ORF">COS99_07605</name>
</gene>
<keyword evidence="7 11" id="KW-0804">Transcription</keyword>
<comment type="similarity">
    <text evidence="1 11">Belongs to the RNA polymerase subunit omega family.</text>
</comment>
<evidence type="ECO:0000256" key="1">
    <source>
        <dbReference type="ARBA" id="ARBA00006711"/>
    </source>
</evidence>
<reference evidence="12 13" key="1">
    <citation type="submission" date="2017-09" db="EMBL/GenBank/DDBJ databases">
        <title>Depth-based differentiation of microbial function through sediment-hosted aquifers and enrichment of novel symbionts in the deep terrestrial subsurface.</title>
        <authorList>
            <person name="Probst A.J."/>
            <person name="Ladd B."/>
            <person name="Jarett J.K."/>
            <person name="Geller-Mcgrath D.E."/>
            <person name="Sieber C.M."/>
            <person name="Emerson J.B."/>
            <person name="Anantharaman K."/>
            <person name="Thomas B.C."/>
            <person name="Malmstrom R."/>
            <person name="Stieglmeier M."/>
            <person name="Klingl A."/>
            <person name="Woyke T."/>
            <person name="Ryan C.M."/>
            <person name="Banfield J.F."/>
        </authorList>
    </citation>
    <scope>NUCLEOTIDE SEQUENCE [LARGE SCALE GENOMIC DNA]</scope>
    <source>
        <strain evidence="12">CG07_land_8_20_14_0_80_42_15</strain>
    </source>
</reference>
<keyword evidence="6 11" id="KW-0548">Nucleotidyltransferase</keyword>
<organism evidence="12 13">
    <name type="scientific">Candidatus Aquitaenariimonas noxiae</name>
    <dbReference type="NCBI Taxonomy" id="1974741"/>
    <lineage>
        <taxon>Bacteria</taxon>
        <taxon>Pseudomonadati</taxon>
        <taxon>Candidatus Omnitrophota</taxon>
        <taxon>Candidatus Aquitaenariimonas</taxon>
    </lineage>
</organism>
<dbReference type="HAMAP" id="MF_00366">
    <property type="entry name" value="RNApol_bact_RpoZ"/>
    <property type="match status" value="1"/>
</dbReference>
<dbReference type="SUPFAM" id="SSF63562">
    <property type="entry name" value="RPB6/omega subunit-like"/>
    <property type="match status" value="1"/>
</dbReference>
<dbReference type="InterPro" id="IPR003716">
    <property type="entry name" value="DNA-dir_RNA_pol_omega"/>
</dbReference>
<dbReference type="Gene3D" id="3.90.940.10">
    <property type="match status" value="1"/>
</dbReference>
<dbReference type="PANTHER" id="PTHR34476">
    <property type="entry name" value="DNA-DIRECTED RNA POLYMERASE SUBUNIT OMEGA"/>
    <property type="match status" value="1"/>
</dbReference>
<accession>A0A2J0KUL7</accession>
<dbReference type="GO" id="GO:0006351">
    <property type="term" value="P:DNA-templated transcription"/>
    <property type="evidence" value="ECO:0007669"/>
    <property type="project" value="UniProtKB-UniRule"/>
</dbReference>
<evidence type="ECO:0000256" key="10">
    <source>
        <dbReference type="ARBA" id="ARBA00048552"/>
    </source>
</evidence>
<comment type="caution">
    <text evidence="12">The sequence shown here is derived from an EMBL/GenBank/DDBJ whole genome shotgun (WGS) entry which is preliminary data.</text>
</comment>
<protein>
    <recommendedName>
        <fullName evidence="3 11">DNA-directed RNA polymerase subunit omega</fullName>
        <shortName evidence="11">RNAP omega subunit</shortName>
        <ecNumber evidence="2 11">2.7.7.6</ecNumber>
    </recommendedName>
    <alternativeName>
        <fullName evidence="9 11">RNA polymerase omega subunit</fullName>
    </alternativeName>
    <alternativeName>
        <fullName evidence="8 11">Transcriptase subunit omega</fullName>
    </alternativeName>
</protein>
<dbReference type="GO" id="GO:0000428">
    <property type="term" value="C:DNA-directed RNA polymerase complex"/>
    <property type="evidence" value="ECO:0007669"/>
    <property type="project" value="UniProtKB-KW"/>
</dbReference>
<dbReference type="GO" id="GO:0003899">
    <property type="term" value="F:DNA-directed RNA polymerase activity"/>
    <property type="evidence" value="ECO:0007669"/>
    <property type="project" value="UniProtKB-UniRule"/>
</dbReference>
<evidence type="ECO:0000313" key="12">
    <source>
        <dbReference type="EMBL" id="PIU41024.1"/>
    </source>
</evidence>
<keyword evidence="4 11" id="KW-0240">DNA-directed RNA polymerase</keyword>
<name>A0A2J0KUL7_9BACT</name>
<keyword evidence="5 11" id="KW-0808">Transferase</keyword>
<dbReference type="SMART" id="SM01409">
    <property type="entry name" value="RNA_pol_Rpb6"/>
    <property type="match status" value="1"/>
</dbReference>
<evidence type="ECO:0000256" key="3">
    <source>
        <dbReference type="ARBA" id="ARBA00013725"/>
    </source>
</evidence>
<evidence type="ECO:0000256" key="2">
    <source>
        <dbReference type="ARBA" id="ARBA00012418"/>
    </source>
</evidence>
<dbReference type="PANTHER" id="PTHR34476:SF1">
    <property type="entry name" value="DNA-DIRECTED RNA POLYMERASE SUBUNIT OMEGA"/>
    <property type="match status" value="1"/>
</dbReference>
<comment type="catalytic activity">
    <reaction evidence="10 11">
        <text>RNA(n) + a ribonucleoside 5'-triphosphate = RNA(n+1) + diphosphate</text>
        <dbReference type="Rhea" id="RHEA:21248"/>
        <dbReference type="Rhea" id="RHEA-COMP:14527"/>
        <dbReference type="Rhea" id="RHEA-COMP:17342"/>
        <dbReference type="ChEBI" id="CHEBI:33019"/>
        <dbReference type="ChEBI" id="CHEBI:61557"/>
        <dbReference type="ChEBI" id="CHEBI:140395"/>
        <dbReference type="EC" id="2.7.7.6"/>
    </reaction>
</comment>
<evidence type="ECO:0000256" key="11">
    <source>
        <dbReference type="HAMAP-Rule" id="MF_00366"/>
    </source>
</evidence>
<dbReference type="InterPro" id="IPR036161">
    <property type="entry name" value="RPB6/omega-like_sf"/>
</dbReference>
<evidence type="ECO:0000313" key="13">
    <source>
        <dbReference type="Proteomes" id="UP000230052"/>
    </source>
</evidence>
<sequence length="71" mass="7750">MVYVPMADLLDKTGSIYKLVVLTAKRAVELNKGAGKLVEGLSANEKLSTVAMREIAEGKISFKNPVEKEKK</sequence>
<evidence type="ECO:0000256" key="9">
    <source>
        <dbReference type="ARBA" id="ARBA00030998"/>
    </source>
</evidence>
<evidence type="ECO:0000256" key="8">
    <source>
        <dbReference type="ARBA" id="ARBA00029924"/>
    </source>
</evidence>
<dbReference type="EMBL" id="PEWV01000072">
    <property type="protein sequence ID" value="PIU41024.1"/>
    <property type="molecule type" value="Genomic_DNA"/>
</dbReference>
<dbReference type="AlphaFoldDB" id="A0A2J0KUL7"/>
<dbReference type="EC" id="2.7.7.6" evidence="2 11"/>
<dbReference type="NCBIfam" id="TIGR00690">
    <property type="entry name" value="rpoZ"/>
    <property type="match status" value="1"/>
</dbReference>
<dbReference type="GO" id="GO:0003677">
    <property type="term" value="F:DNA binding"/>
    <property type="evidence" value="ECO:0007669"/>
    <property type="project" value="UniProtKB-UniRule"/>
</dbReference>
<dbReference type="Proteomes" id="UP000230052">
    <property type="component" value="Unassembled WGS sequence"/>
</dbReference>
<evidence type="ECO:0000256" key="5">
    <source>
        <dbReference type="ARBA" id="ARBA00022679"/>
    </source>
</evidence>
<proteinExistence type="inferred from homology"/>
<evidence type="ECO:0000256" key="4">
    <source>
        <dbReference type="ARBA" id="ARBA00022478"/>
    </source>
</evidence>
<dbReference type="InterPro" id="IPR006110">
    <property type="entry name" value="Pol_omega/Rpo6/RPB6"/>
</dbReference>
<dbReference type="Pfam" id="PF01192">
    <property type="entry name" value="RNA_pol_Rpb6"/>
    <property type="match status" value="1"/>
</dbReference>